<feature type="compositionally biased region" description="Acidic residues" evidence="6">
    <location>
        <begin position="533"/>
        <end position="560"/>
    </location>
</feature>
<dbReference type="EMBL" id="JAACFV010000009">
    <property type="protein sequence ID" value="KAF7512951.1"/>
    <property type="molecule type" value="Genomic_DNA"/>
</dbReference>
<keyword evidence="2" id="KW-0808">Transferase</keyword>
<dbReference type="PROSITE" id="PS50011">
    <property type="entry name" value="PROTEIN_KINASE_DOM"/>
    <property type="match status" value="1"/>
</dbReference>
<evidence type="ECO:0000313" key="8">
    <source>
        <dbReference type="EMBL" id="KAF7512951.1"/>
    </source>
</evidence>
<dbReference type="PANTHER" id="PTHR43671:SF13">
    <property type="entry name" value="SERINE_THREONINE-PROTEIN KINASE NEK2"/>
    <property type="match status" value="1"/>
</dbReference>
<dbReference type="AlphaFoldDB" id="A0A8H7EAP9"/>
<proteinExistence type="predicted"/>
<feature type="region of interest" description="Disordered" evidence="6">
    <location>
        <begin position="271"/>
        <end position="298"/>
    </location>
</feature>
<accession>A0A8H7EAP9</accession>
<dbReference type="PROSITE" id="PS00108">
    <property type="entry name" value="PROTEIN_KINASE_ST"/>
    <property type="match status" value="1"/>
</dbReference>
<evidence type="ECO:0000256" key="2">
    <source>
        <dbReference type="ARBA" id="ARBA00022679"/>
    </source>
</evidence>
<feature type="compositionally biased region" description="Basic residues" evidence="6">
    <location>
        <begin position="725"/>
        <end position="735"/>
    </location>
</feature>
<dbReference type="OrthoDB" id="310217at2759"/>
<evidence type="ECO:0000313" key="9">
    <source>
        <dbReference type="Proteomes" id="UP000606974"/>
    </source>
</evidence>
<feature type="compositionally biased region" description="Low complexity" evidence="6">
    <location>
        <begin position="665"/>
        <end position="676"/>
    </location>
</feature>
<feature type="region of interest" description="Disordered" evidence="6">
    <location>
        <begin position="533"/>
        <end position="762"/>
    </location>
</feature>
<dbReference type="EC" id="2.7.11.1" evidence="1"/>
<keyword evidence="3" id="KW-0547">Nucleotide-binding</keyword>
<keyword evidence="5" id="KW-0067">ATP-binding</keyword>
<gene>
    <name evidence="8" type="ORF">GJ744_012054</name>
</gene>
<evidence type="ECO:0000256" key="1">
    <source>
        <dbReference type="ARBA" id="ARBA00012513"/>
    </source>
</evidence>
<dbReference type="SUPFAM" id="SSF56112">
    <property type="entry name" value="Protein kinase-like (PK-like)"/>
    <property type="match status" value="1"/>
</dbReference>
<dbReference type="InterPro" id="IPR011009">
    <property type="entry name" value="Kinase-like_dom_sf"/>
</dbReference>
<organism evidence="8 9">
    <name type="scientific">Endocarpon pusillum</name>
    <dbReference type="NCBI Taxonomy" id="364733"/>
    <lineage>
        <taxon>Eukaryota</taxon>
        <taxon>Fungi</taxon>
        <taxon>Dikarya</taxon>
        <taxon>Ascomycota</taxon>
        <taxon>Pezizomycotina</taxon>
        <taxon>Eurotiomycetes</taxon>
        <taxon>Chaetothyriomycetidae</taxon>
        <taxon>Verrucariales</taxon>
        <taxon>Verrucariaceae</taxon>
        <taxon>Endocarpon</taxon>
    </lineage>
</organism>
<feature type="compositionally biased region" description="Pro residues" evidence="6">
    <location>
        <begin position="654"/>
        <end position="664"/>
    </location>
</feature>
<dbReference type="Proteomes" id="UP000606974">
    <property type="component" value="Unassembled WGS sequence"/>
</dbReference>
<feature type="region of interest" description="Disordered" evidence="6">
    <location>
        <begin position="767"/>
        <end position="786"/>
    </location>
</feature>
<dbReference type="Pfam" id="PF00069">
    <property type="entry name" value="Pkinase"/>
    <property type="match status" value="1"/>
</dbReference>
<dbReference type="PANTHER" id="PTHR43671">
    <property type="entry name" value="SERINE/THREONINE-PROTEIN KINASE NEK"/>
    <property type="match status" value="1"/>
</dbReference>
<keyword evidence="4" id="KW-0418">Kinase</keyword>
<evidence type="ECO:0000259" key="7">
    <source>
        <dbReference type="PROSITE" id="PS50011"/>
    </source>
</evidence>
<feature type="compositionally biased region" description="Basic and acidic residues" evidence="6">
    <location>
        <begin position="283"/>
        <end position="296"/>
    </location>
</feature>
<feature type="compositionally biased region" description="Gly residues" evidence="6">
    <location>
        <begin position="736"/>
        <end position="753"/>
    </location>
</feature>
<dbReference type="InterPro" id="IPR000719">
    <property type="entry name" value="Prot_kinase_dom"/>
</dbReference>
<dbReference type="InterPro" id="IPR050660">
    <property type="entry name" value="NEK_Ser/Thr_kinase"/>
</dbReference>
<feature type="compositionally biased region" description="Gly residues" evidence="6">
    <location>
        <begin position="576"/>
        <end position="599"/>
    </location>
</feature>
<feature type="compositionally biased region" description="Low complexity" evidence="6">
    <location>
        <begin position="620"/>
        <end position="631"/>
    </location>
</feature>
<dbReference type="SMART" id="SM00220">
    <property type="entry name" value="S_TKc"/>
    <property type="match status" value="1"/>
</dbReference>
<dbReference type="Gene3D" id="1.10.510.10">
    <property type="entry name" value="Transferase(Phosphotransferase) domain 1"/>
    <property type="match status" value="1"/>
</dbReference>
<feature type="domain" description="Protein kinase" evidence="7">
    <location>
        <begin position="59"/>
        <end position="412"/>
    </location>
</feature>
<comment type="caution">
    <text evidence="8">The sequence shown here is derived from an EMBL/GenBank/DDBJ whole genome shotgun (WGS) entry which is preliminary data.</text>
</comment>
<sequence length="786" mass="88176">MNPPITLDLGNFQSREESWRVPVSDALDDPFFYRAAYYWGHDETLFLNSATDLDDDRGWRPVRPLGKGGYGIVGLWQLTDNNGTVLDSLAIKQQRYRDQPQTQKQLTAESGIAYEAGLMYQLNREECPNIIKLRGFKDNPAERLWRFYLEFAEWGDLRRLETYYRAWNTYLPEEFLWQVFHDLATAAVALAAGEFHKIGEASGPVTNSYVVHFDLKPENIVLGDPADPNPVHFSNYPVAKMADFGLARLTNHLDPYNPVYYRGLGTPGYLPPEQEGQTAHWHVRPDGKDRRREAPPHLKGRRRRSWCLRREKSDLTPGYHFDPTHNTYCVGKIMFELLTLRGSDRTKSEIEGLTEHQYWHEFERNAIEEIRTARQPEYSYELRNLIRCCLKTAPATRPTHRELWQITGNELRSRVQAVEDPATGLKNGPRVFYMGNEINDMPIGQQDLSSDQAIPFTERSFSANRERRYQDPELEPLLGGRWDPQLQRRRGRIPSPVRGGRKRPRETEAYIFMPDREDSERLVKMVRLAQEFYDEEEDAMSESGDDDDDDDDGDSDDGDDSSGGGHVDQGERQGPPRGGGKSRGGGSTGRAGIQGMGGRGNHKKPSWSPTRLGHSPPRSPSRSAPPEQGSSGPPPSPKASQASRERPEEERPPTDPPRSSPPGSAPSRPSPSESSPPRSPTPPPHSQVQREENAVAQRGRAGIRGRGSQRGRGGTERARGGGIRGRGRGRGRGGQRGRAGQSGAGRGGAGGTGRQVQRGADQLIMQQALPAMETHEVRGRALRPRR</sequence>
<evidence type="ECO:0000256" key="5">
    <source>
        <dbReference type="ARBA" id="ARBA00022840"/>
    </source>
</evidence>
<evidence type="ECO:0000256" key="6">
    <source>
        <dbReference type="SAM" id="MobiDB-lite"/>
    </source>
</evidence>
<dbReference type="GO" id="GO:0004674">
    <property type="term" value="F:protein serine/threonine kinase activity"/>
    <property type="evidence" value="ECO:0007669"/>
    <property type="project" value="UniProtKB-EC"/>
</dbReference>
<evidence type="ECO:0000256" key="3">
    <source>
        <dbReference type="ARBA" id="ARBA00022741"/>
    </source>
</evidence>
<feature type="compositionally biased region" description="Basic and acidic residues" evidence="6">
    <location>
        <begin position="643"/>
        <end position="653"/>
    </location>
</feature>
<protein>
    <recommendedName>
        <fullName evidence="1">non-specific serine/threonine protein kinase</fullName>
        <ecNumber evidence="1">2.7.11.1</ecNumber>
    </recommendedName>
</protein>
<keyword evidence="9" id="KW-1185">Reference proteome</keyword>
<dbReference type="GO" id="GO:0005524">
    <property type="term" value="F:ATP binding"/>
    <property type="evidence" value="ECO:0007669"/>
    <property type="project" value="UniProtKB-KW"/>
</dbReference>
<evidence type="ECO:0000256" key="4">
    <source>
        <dbReference type="ARBA" id="ARBA00022777"/>
    </source>
</evidence>
<reference evidence="8" key="1">
    <citation type="submission" date="2020-02" db="EMBL/GenBank/DDBJ databases">
        <authorList>
            <person name="Palmer J.M."/>
        </authorList>
    </citation>
    <scope>NUCLEOTIDE SEQUENCE</scope>
    <source>
        <strain evidence="8">EPUS1.4</strain>
        <tissue evidence="8">Thallus</tissue>
    </source>
</reference>
<name>A0A8H7EAP9_9EURO</name>
<feature type="region of interest" description="Disordered" evidence="6">
    <location>
        <begin position="460"/>
        <end position="509"/>
    </location>
</feature>
<dbReference type="InterPro" id="IPR008271">
    <property type="entry name" value="Ser/Thr_kinase_AS"/>
</dbReference>